<dbReference type="EMBL" id="CP003410">
    <property type="protein sequence ID" value="AGM04326.1"/>
    <property type="molecule type" value="Genomic_DNA"/>
</dbReference>
<accession>R4SVZ7</accession>
<gene>
    <name evidence="2" type="ORF">AORI_1738</name>
</gene>
<evidence type="ECO:0000313" key="2">
    <source>
        <dbReference type="EMBL" id="AGM04326.1"/>
    </source>
</evidence>
<keyword evidence="1" id="KW-0732">Signal</keyword>
<evidence type="ECO:0000256" key="1">
    <source>
        <dbReference type="SAM" id="SignalP"/>
    </source>
</evidence>
<organism evidence="2 3">
    <name type="scientific">Amycolatopsis keratiniphila</name>
    <dbReference type="NCBI Taxonomy" id="129921"/>
    <lineage>
        <taxon>Bacteria</taxon>
        <taxon>Bacillati</taxon>
        <taxon>Actinomycetota</taxon>
        <taxon>Actinomycetes</taxon>
        <taxon>Pseudonocardiales</taxon>
        <taxon>Pseudonocardiaceae</taxon>
        <taxon>Amycolatopsis</taxon>
        <taxon>Amycolatopsis japonica group</taxon>
    </lineage>
</organism>
<name>R4SVZ7_9PSEU</name>
<dbReference type="AlphaFoldDB" id="R4SVZ7"/>
<dbReference type="PATRIC" id="fig|1156913.3.peg.1779"/>
<feature type="signal peptide" evidence="1">
    <location>
        <begin position="1"/>
        <end position="30"/>
    </location>
</feature>
<evidence type="ECO:0008006" key="4">
    <source>
        <dbReference type="Google" id="ProtNLM"/>
    </source>
</evidence>
<evidence type="ECO:0000313" key="3">
    <source>
        <dbReference type="Proteomes" id="UP000013968"/>
    </source>
</evidence>
<sequence length="128" mass="13959">MKMNIRKLGIAATGAAMAFGTLFAAAPAQAATTNSWEVKCRQFQYNEVVSGGWTEFWATCSGNTVTIKGKVYDSAADNRCIVLKIYWPSENRWDTSRKACPKNTNQSFTFTGLKAANPWAHLSSVPAG</sequence>
<dbReference type="HOGENOM" id="CLU_1955001_0_0_11"/>
<dbReference type="Proteomes" id="UP000013968">
    <property type="component" value="Chromosome"/>
</dbReference>
<keyword evidence="3" id="KW-1185">Reference proteome</keyword>
<proteinExistence type="predicted"/>
<protein>
    <recommendedName>
        <fullName evidence="4">Secreted protein</fullName>
    </recommendedName>
</protein>
<dbReference type="KEGG" id="aoi:AORI_1738"/>
<reference evidence="2 3" key="1">
    <citation type="journal article" date="2013" name="BMC Genomics">
        <title>ContigScape: a Cytoscape plugin facilitating microbial genome gap closing.</title>
        <authorList>
            <person name="Tang B."/>
            <person name="Wang Q."/>
            <person name="Yang M."/>
            <person name="Xie F."/>
            <person name="Zhu Y."/>
            <person name="Zhuo Y."/>
            <person name="Wang S."/>
            <person name="Gao H."/>
            <person name="Ding X."/>
            <person name="Zhang L."/>
            <person name="Zhao G."/>
            <person name="Zheng H."/>
        </authorList>
    </citation>
    <scope>NUCLEOTIDE SEQUENCE [LARGE SCALE GENOMIC DNA]</scope>
    <source>
        <strain evidence="2 3">HCCB10007</strain>
    </source>
</reference>
<feature type="chain" id="PRO_5004378937" description="Secreted protein" evidence="1">
    <location>
        <begin position="31"/>
        <end position="128"/>
    </location>
</feature>